<dbReference type="SMART" id="SM00355">
    <property type="entry name" value="ZnF_C2H2"/>
    <property type="match status" value="5"/>
</dbReference>
<protein>
    <recommendedName>
        <fullName evidence="9">C2H2-type domain-containing protein</fullName>
    </recommendedName>
</protein>
<gene>
    <name evidence="10" type="ORF">MNOR_LOCUS35019</name>
</gene>
<dbReference type="GO" id="GO:0005694">
    <property type="term" value="C:chromosome"/>
    <property type="evidence" value="ECO:0007669"/>
    <property type="project" value="UniProtKB-ARBA"/>
</dbReference>
<dbReference type="PANTHER" id="PTHR16515:SF66">
    <property type="entry name" value="C2H2-TYPE DOMAIN-CONTAINING PROTEIN"/>
    <property type="match status" value="1"/>
</dbReference>
<dbReference type="AlphaFoldDB" id="A0AAV2SA27"/>
<dbReference type="FunFam" id="3.30.160.60:FF:000446">
    <property type="entry name" value="Zinc finger protein"/>
    <property type="match status" value="1"/>
</dbReference>
<feature type="domain" description="C2H2-type" evidence="9">
    <location>
        <begin position="129"/>
        <end position="156"/>
    </location>
</feature>
<dbReference type="InterPro" id="IPR036236">
    <property type="entry name" value="Znf_C2H2_sf"/>
</dbReference>
<dbReference type="Gene3D" id="3.30.160.60">
    <property type="entry name" value="Classic Zinc Finger"/>
    <property type="match status" value="5"/>
</dbReference>
<keyword evidence="5" id="KW-0862">Zinc</keyword>
<keyword evidence="4 7" id="KW-0863">Zinc-finger</keyword>
<evidence type="ECO:0000256" key="3">
    <source>
        <dbReference type="ARBA" id="ARBA00022737"/>
    </source>
</evidence>
<comment type="caution">
    <text evidence="10">The sequence shown here is derived from an EMBL/GenBank/DDBJ whole genome shotgun (WGS) entry which is preliminary data.</text>
</comment>
<dbReference type="GO" id="GO:0005634">
    <property type="term" value="C:nucleus"/>
    <property type="evidence" value="ECO:0007669"/>
    <property type="project" value="UniProtKB-SubCell"/>
</dbReference>
<evidence type="ECO:0000259" key="9">
    <source>
        <dbReference type="PROSITE" id="PS50157"/>
    </source>
</evidence>
<evidence type="ECO:0000256" key="1">
    <source>
        <dbReference type="ARBA" id="ARBA00004123"/>
    </source>
</evidence>
<dbReference type="EMBL" id="CAXKWB010056518">
    <property type="protein sequence ID" value="CAL4178401.1"/>
    <property type="molecule type" value="Genomic_DNA"/>
</dbReference>
<keyword evidence="3" id="KW-0677">Repeat</keyword>
<feature type="domain" description="C2H2-type" evidence="9">
    <location>
        <begin position="213"/>
        <end position="240"/>
    </location>
</feature>
<feature type="domain" description="C2H2-type" evidence="9">
    <location>
        <begin position="157"/>
        <end position="184"/>
    </location>
</feature>
<sequence length="422" mass="46955">MQGMMMMSSGMDSSVVGGVGGPGGDSSHHLYVFETVGEVGEAMDSTQQLLVDHNSQQQFLVDGSQPLLVFPETTTESYSQLPGEPTDNIEPEPHLEAVPEHPDTPEVIMVQEKMEEGIENEESCIDKPFRCEDCGKTFAKKQYLTKHKYRHREVKPHACDVCGKRFAQKFEVAVHKIKHTGERPYSCDVCHKPFRSKVNLLNHKMRHTGEYPFLCSVCRKGFSTQLQLERHVTLHTGSHPYKCNICHKGYTQRTNLIKHLDKAHHVLQLGEGDGEEDPHHGLHTMDGGVSPGVVGAHETERAPVEPQGEDSEEDDQRPGDGQQHHSDGLTMEGHDLLVAEDDQQEAAFSVVEVHPDYLKDYLLAGPQVVSTHDMDPKLLQSILEVHGHQRQAEQTQQNAVASIGITGQDNQAIVHVNAMDES</sequence>
<evidence type="ECO:0000256" key="7">
    <source>
        <dbReference type="PROSITE-ProRule" id="PRU00042"/>
    </source>
</evidence>
<dbReference type="PANTHER" id="PTHR16515">
    <property type="entry name" value="PR DOMAIN ZINC FINGER PROTEIN"/>
    <property type="match status" value="1"/>
</dbReference>
<dbReference type="SUPFAM" id="SSF57667">
    <property type="entry name" value="beta-beta-alpha zinc fingers"/>
    <property type="match status" value="3"/>
</dbReference>
<name>A0AAV2SA27_MEGNR</name>
<comment type="subcellular location">
    <subcellularLocation>
        <location evidence="1">Nucleus</location>
    </subcellularLocation>
</comment>
<feature type="domain" description="C2H2-type" evidence="9">
    <location>
        <begin position="241"/>
        <end position="264"/>
    </location>
</feature>
<evidence type="ECO:0000256" key="6">
    <source>
        <dbReference type="ARBA" id="ARBA00023242"/>
    </source>
</evidence>
<dbReference type="FunFam" id="3.30.160.60:FF:000110">
    <property type="entry name" value="Zinc finger protein-like"/>
    <property type="match status" value="1"/>
</dbReference>
<dbReference type="PROSITE" id="PS50157">
    <property type="entry name" value="ZINC_FINGER_C2H2_2"/>
    <property type="match status" value="5"/>
</dbReference>
<dbReference type="GO" id="GO:0045893">
    <property type="term" value="P:positive regulation of DNA-templated transcription"/>
    <property type="evidence" value="ECO:0007669"/>
    <property type="project" value="UniProtKB-ARBA"/>
</dbReference>
<dbReference type="Proteomes" id="UP001497623">
    <property type="component" value="Unassembled WGS sequence"/>
</dbReference>
<evidence type="ECO:0000313" key="11">
    <source>
        <dbReference type="Proteomes" id="UP001497623"/>
    </source>
</evidence>
<keyword evidence="11" id="KW-1185">Reference proteome</keyword>
<evidence type="ECO:0000256" key="5">
    <source>
        <dbReference type="ARBA" id="ARBA00022833"/>
    </source>
</evidence>
<evidence type="ECO:0000313" key="10">
    <source>
        <dbReference type="EMBL" id="CAL4178401.1"/>
    </source>
</evidence>
<evidence type="ECO:0000256" key="2">
    <source>
        <dbReference type="ARBA" id="ARBA00022723"/>
    </source>
</evidence>
<organism evidence="10 11">
    <name type="scientific">Meganyctiphanes norvegica</name>
    <name type="common">Northern krill</name>
    <name type="synonym">Thysanopoda norvegica</name>
    <dbReference type="NCBI Taxonomy" id="48144"/>
    <lineage>
        <taxon>Eukaryota</taxon>
        <taxon>Metazoa</taxon>
        <taxon>Ecdysozoa</taxon>
        <taxon>Arthropoda</taxon>
        <taxon>Crustacea</taxon>
        <taxon>Multicrustacea</taxon>
        <taxon>Malacostraca</taxon>
        <taxon>Eumalacostraca</taxon>
        <taxon>Eucarida</taxon>
        <taxon>Euphausiacea</taxon>
        <taxon>Euphausiidae</taxon>
        <taxon>Meganyctiphanes</taxon>
    </lineage>
</organism>
<dbReference type="PROSITE" id="PS00028">
    <property type="entry name" value="ZINC_FINGER_C2H2_1"/>
    <property type="match status" value="4"/>
</dbReference>
<reference evidence="10 11" key="1">
    <citation type="submission" date="2024-05" db="EMBL/GenBank/DDBJ databases">
        <authorList>
            <person name="Wallberg A."/>
        </authorList>
    </citation>
    <scope>NUCLEOTIDE SEQUENCE [LARGE SCALE GENOMIC DNA]</scope>
</reference>
<keyword evidence="6" id="KW-0539">Nucleus</keyword>
<dbReference type="GO" id="GO:0043565">
    <property type="term" value="F:sequence-specific DNA binding"/>
    <property type="evidence" value="ECO:0007669"/>
    <property type="project" value="UniProtKB-ARBA"/>
</dbReference>
<evidence type="ECO:0000256" key="8">
    <source>
        <dbReference type="SAM" id="MobiDB-lite"/>
    </source>
</evidence>
<proteinExistence type="predicted"/>
<dbReference type="InterPro" id="IPR013087">
    <property type="entry name" value="Znf_C2H2_type"/>
</dbReference>
<accession>A0AAV2SA27</accession>
<dbReference type="Pfam" id="PF00096">
    <property type="entry name" value="zf-C2H2"/>
    <property type="match status" value="4"/>
</dbReference>
<dbReference type="GO" id="GO:0008270">
    <property type="term" value="F:zinc ion binding"/>
    <property type="evidence" value="ECO:0007669"/>
    <property type="project" value="UniProtKB-KW"/>
</dbReference>
<feature type="region of interest" description="Disordered" evidence="8">
    <location>
        <begin position="270"/>
        <end position="328"/>
    </location>
</feature>
<feature type="domain" description="C2H2-type" evidence="9">
    <location>
        <begin position="185"/>
        <end position="212"/>
    </location>
</feature>
<keyword evidence="2" id="KW-0479">Metal-binding</keyword>
<dbReference type="InterPro" id="IPR050331">
    <property type="entry name" value="Zinc_finger"/>
</dbReference>
<dbReference type="FunFam" id="3.30.160.60:FF:001732">
    <property type="entry name" value="Zgc:162936"/>
    <property type="match status" value="1"/>
</dbReference>
<evidence type="ECO:0000256" key="4">
    <source>
        <dbReference type="ARBA" id="ARBA00022771"/>
    </source>
</evidence>
<feature type="compositionally biased region" description="Basic and acidic residues" evidence="8">
    <location>
        <begin position="316"/>
        <end position="328"/>
    </location>
</feature>